<dbReference type="EMBL" id="PPSK01000012">
    <property type="protein sequence ID" value="POB02623.1"/>
    <property type="molecule type" value="Genomic_DNA"/>
</dbReference>
<feature type="compositionally biased region" description="Polar residues" evidence="1">
    <location>
        <begin position="32"/>
        <end position="51"/>
    </location>
</feature>
<dbReference type="PANTHER" id="PTHR41542:SF1">
    <property type="entry name" value="BLL5807 PROTEIN"/>
    <property type="match status" value="1"/>
</dbReference>
<dbReference type="OrthoDB" id="5298777at2"/>
<comment type="caution">
    <text evidence="4">The sequence shown here is derived from an EMBL/GenBank/DDBJ whole genome shotgun (WGS) entry which is preliminary data.</text>
</comment>
<proteinExistence type="predicted"/>
<dbReference type="RefSeq" id="WP_104738933.1">
    <property type="nucleotide sequence ID" value="NZ_BMHR01000012.1"/>
</dbReference>
<protein>
    <recommendedName>
        <fullName evidence="3">Tim44-like domain-containing protein</fullName>
    </recommendedName>
</protein>
<evidence type="ECO:0000313" key="4">
    <source>
        <dbReference type="EMBL" id="POB02623.1"/>
    </source>
</evidence>
<sequence>MRWLLPFFTVMLMVVVSTPDAEARRLGGGKSFGSSPTHQSQPAQRQATPRDQQAAPGRQQQTAGAATSGASRWLGPLAGIAAGGLLASMLFGDGFEGLQLFDILLFGLIAFVLFKLFSRRPQAAQQRQPQWQPAGGAAMPREPVQNWEPAHVAQPAAPAPAPIDAPSWFDAEVFLRGAKEHFYTLQRHWRDGDSAGMAEYLSPELLQQLLAAREEQPPTANGFVDELTARLDGVSQSNGRTLVTVSFNGLDRDSADDAGQWFDESWALERADGDNQPWIITGIRQNG</sequence>
<name>A0A2P4ETK9_9GAMM</name>
<accession>A0A2P4ETK9</accession>
<keyword evidence="2" id="KW-0812">Transmembrane</keyword>
<gene>
    <name evidence="4" type="ORF">C1949_13195</name>
</gene>
<keyword evidence="2" id="KW-0472">Membrane</keyword>
<dbReference type="Proteomes" id="UP000243451">
    <property type="component" value="Unassembled WGS sequence"/>
</dbReference>
<feature type="region of interest" description="Disordered" evidence="1">
    <location>
        <begin position="26"/>
        <end position="68"/>
    </location>
</feature>
<dbReference type="InterPro" id="IPR007379">
    <property type="entry name" value="Tim44-like_dom"/>
</dbReference>
<feature type="transmembrane region" description="Helical" evidence="2">
    <location>
        <begin position="98"/>
        <end position="117"/>
    </location>
</feature>
<dbReference type="InterPro" id="IPR032710">
    <property type="entry name" value="NTF2-like_dom_sf"/>
</dbReference>
<keyword evidence="5" id="KW-1185">Reference proteome</keyword>
<dbReference type="AlphaFoldDB" id="A0A2P4ETK9"/>
<organism evidence="4 5">
    <name type="scientific">Halopseudomonas oceani</name>
    <dbReference type="NCBI Taxonomy" id="1708783"/>
    <lineage>
        <taxon>Bacteria</taxon>
        <taxon>Pseudomonadati</taxon>
        <taxon>Pseudomonadota</taxon>
        <taxon>Gammaproteobacteria</taxon>
        <taxon>Pseudomonadales</taxon>
        <taxon>Pseudomonadaceae</taxon>
        <taxon>Halopseudomonas</taxon>
    </lineage>
</organism>
<evidence type="ECO:0000259" key="3">
    <source>
        <dbReference type="SMART" id="SM00978"/>
    </source>
</evidence>
<evidence type="ECO:0000256" key="1">
    <source>
        <dbReference type="SAM" id="MobiDB-lite"/>
    </source>
</evidence>
<keyword evidence="2" id="KW-1133">Transmembrane helix</keyword>
<evidence type="ECO:0000313" key="5">
    <source>
        <dbReference type="Proteomes" id="UP000243451"/>
    </source>
</evidence>
<evidence type="ECO:0000256" key="2">
    <source>
        <dbReference type="SAM" id="Phobius"/>
    </source>
</evidence>
<dbReference type="PANTHER" id="PTHR41542">
    <property type="entry name" value="BLL5807 PROTEIN"/>
    <property type="match status" value="1"/>
</dbReference>
<dbReference type="SUPFAM" id="SSF54427">
    <property type="entry name" value="NTF2-like"/>
    <property type="match status" value="1"/>
</dbReference>
<reference evidence="4 5" key="1">
    <citation type="submission" date="2018-01" db="EMBL/GenBank/DDBJ databases">
        <title>Draft genome of the type strain Pseudomonas oceani DSM 100277 isolated from the deep water in Okinawa trough, northwestern Pacific Ocean.</title>
        <authorList>
            <person name="Gomila M."/>
            <person name="Mulet M."/>
            <person name="Garcia-Valdes E."/>
            <person name="Lalucat J."/>
        </authorList>
    </citation>
    <scope>NUCLEOTIDE SEQUENCE [LARGE SCALE GENOMIC DNA]</scope>
    <source>
        <strain evidence="4 5">DSM 100277</strain>
    </source>
</reference>
<feature type="domain" description="Tim44-like" evidence="3">
    <location>
        <begin position="156"/>
        <end position="285"/>
    </location>
</feature>
<feature type="compositionally biased region" description="Low complexity" evidence="1">
    <location>
        <begin position="52"/>
        <end position="68"/>
    </location>
</feature>
<dbReference type="SMART" id="SM00978">
    <property type="entry name" value="Tim44"/>
    <property type="match status" value="1"/>
</dbReference>